<keyword evidence="2" id="KW-0442">Lipid degradation</keyword>
<comment type="similarity">
    <text evidence="1">Belongs to the putative lipase ROG1 family.</text>
</comment>
<evidence type="ECO:0000313" key="5">
    <source>
        <dbReference type="EMBL" id="ABN66327.2"/>
    </source>
</evidence>
<dbReference type="Pfam" id="PF05057">
    <property type="entry name" value="DUF676"/>
    <property type="match status" value="1"/>
</dbReference>
<dbReference type="OMA" id="FCTPHVG"/>
<dbReference type="KEGG" id="pic:PICST_45215"/>
<dbReference type="InterPro" id="IPR007751">
    <property type="entry name" value="DUF676_lipase-like"/>
</dbReference>
<proteinExistence type="inferred from homology"/>
<dbReference type="HOGENOM" id="CLU_027968_1_1_1"/>
<accession>A3LT08</accession>
<organism evidence="5 6">
    <name type="scientific">Scheffersomyces stipitis (strain ATCC 58785 / CBS 6054 / NBRC 10063 / NRRL Y-11545)</name>
    <name type="common">Yeast</name>
    <name type="synonym">Pichia stipitis</name>
    <dbReference type="NCBI Taxonomy" id="322104"/>
    <lineage>
        <taxon>Eukaryota</taxon>
        <taxon>Fungi</taxon>
        <taxon>Dikarya</taxon>
        <taxon>Ascomycota</taxon>
        <taxon>Saccharomycotina</taxon>
        <taxon>Pichiomycetes</taxon>
        <taxon>Debaryomycetaceae</taxon>
        <taxon>Scheffersomyces</taxon>
    </lineage>
</organism>
<dbReference type="AlphaFoldDB" id="A3LT08"/>
<dbReference type="GeneID" id="4838922"/>
<dbReference type="EMBL" id="CP000498">
    <property type="protein sequence ID" value="ABN66327.2"/>
    <property type="molecule type" value="Genomic_DNA"/>
</dbReference>
<dbReference type="PANTHER" id="PTHR12482:SF65">
    <property type="entry name" value="ESTERASE, PUTATIVE (AFU_ORTHOLOGUE AFUA_3G12320)-RELATED"/>
    <property type="match status" value="1"/>
</dbReference>
<keyword evidence="6" id="KW-1185">Reference proteome</keyword>
<evidence type="ECO:0000256" key="2">
    <source>
        <dbReference type="ARBA" id="ARBA00022963"/>
    </source>
</evidence>
<dbReference type="RefSeq" id="XP_001384356.2">
    <property type="nucleotide sequence ID" value="XM_001384319.1"/>
</dbReference>
<keyword evidence="3" id="KW-1133">Transmembrane helix</keyword>
<reference evidence="5 6" key="1">
    <citation type="journal article" date="2007" name="Nat. Biotechnol.">
        <title>Genome sequence of the lignocellulose-bioconverting and xylose-fermenting yeast Pichia stipitis.</title>
        <authorList>
            <person name="Jeffries T.W."/>
            <person name="Grigoriev I.V."/>
            <person name="Grimwood J."/>
            <person name="Laplaza J.M."/>
            <person name="Aerts A."/>
            <person name="Salamov A."/>
            <person name="Schmutz J."/>
            <person name="Lindquist E."/>
            <person name="Dehal P."/>
            <person name="Shapiro H."/>
            <person name="Jin Y.S."/>
            <person name="Passoth V."/>
            <person name="Richardson P.M."/>
        </authorList>
    </citation>
    <scope>NUCLEOTIDE SEQUENCE [LARGE SCALE GENOMIC DNA]</scope>
    <source>
        <strain evidence="6">ATCC 58785 / CBS 6054 / NBRC 10063 / NRRL Y-11545</strain>
    </source>
</reference>
<keyword evidence="2" id="KW-0443">Lipid metabolism</keyword>
<dbReference type="GO" id="GO:0005811">
    <property type="term" value="C:lipid droplet"/>
    <property type="evidence" value="ECO:0007669"/>
    <property type="project" value="TreeGrafter"/>
</dbReference>
<dbReference type="GO" id="GO:0047372">
    <property type="term" value="F:monoacylglycerol lipase activity"/>
    <property type="evidence" value="ECO:0007669"/>
    <property type="project" value="TreeGrafter"/>
</dbReference>
<dbReference type="PANTHER" id="PTHR12482">
    <property type="entry name" value="LIPASE ROG1-RELATED-RELATED"/>
    <property type="match status" value="1"/>
</dbReference>
<name>A3LT08_PICST</name>
<dbReference type="OrthoDB" id="273452at2759"/>
<dbReference type="InParanoid" id="A3LT08"/>
<sequence>MVKYHLVVLVHGLWGNPTHMDYIESQVLDKIQPADEELVVYKTGSHSGYLTYDGVDINGKRTSDEILEQTNALSQEGNKVTKLSIIGYSLGGLISRYAVGILYSQGYFDDIDPVNFITFCTPHVGVLHPMNHSISVRLFNNFAPYFLAHSGSQMFLKDMVSKTQKPLLVVMADVNSYFYKVLKLFKHKSLYANVVNDKRAAFFTSAITAIDPVNSMINQSADNLQMTYIKGYEPIVVDIEKPLKYEKIADSFVPANRKSQSRLTRAVGWVKVFGSIVLYTPLWVAFFISNSIVQRIRLNNRVSNFLQDASNNLHHLYDQLSDDPIQLKEEETHNTAEEEEESERATLLEKFEDLGDRIQEQQYSVVESVYSVMNNNDAAIDQEKNPESGQVSVMNLNADQKFIISSLNTLGWNKYPVVIRNSKHSHAAAIVRFHDPNFDEGKVVIDHLVNEVFQLE</sequence>
<dbReference type="InterPro" id="IPR029058">
    <property type="entry name" value="AB_hydrolase_fold"/>
</dbReference>
<keyword evidence="3" id="KW-0472">Membrane</keyword>
<evidence type="ECO:0000256" key="3">
    <source>
        <dbReference type="SAM" id="Phobius"/>
    </source>
</evidence>
<keyword evidence="3" id="KW-0812">Transmembrane</keyword>
<evidence type="ECO:0000256" key="1">
    <source>
        <dbReference type="ARBA" id="ARBA00007920"/>
    </source>
</evidence>
<dbReference type="eggNOG" id="KOG4372">
    <property type="taxonomic scope" value="Eukaryota"/>
</dbReference>
<dbReference type="InterPro" id="IPR044294">
    <property type="entry name" value="Lipase-like"/>
</dbReference>
<evidence type="ECO:0000313" key="6">
    <source>
        <dbReference type="Proteomes" id="UP000002258"/>
    </source>
</evidence>
<dbReference type="Gene3D" id="3.40.50.1820">
    <property type="entry name" value="alpha/beta hydrolase"/>
    <property type="match status" value="1"/>
</dbReference>
<feature type="domain" description="DUF676" evidence="4">
    <location>
        <begin position="3"/>
        <end position="204"/>
    </location>
</feature>
<dbReference type="GO" id="GO:0016042">
    <property type="term" value="P:lipid catabolic process"/>
    <property type="evidence" value="ECO:0007669"/>
    <property type="project" value="UniProtKB-KW"/>
</dbReference>
<feature type="transmembrane region" description="Helical" evidence="3">
    <location>
        <begin position="266"/>
        <end position="288"/>
    </location>
</feature>
<dbReference type="Proteomes" id="UP000002258">
    <property type="component" value="Chromosome 4"/>
</dbReference>
<gene>
    <name evidence="5" type="ORF">PICST_45215</name>
</gene>
<evidence type="ECO:0000259" key="4">
    <source>
        <dbReference type="Pfam" id="PF05057"/>
    </source>
</evidence>
<dbReference type="SUPFAM" id="SSF53474">
    <property type="entry name" value="alpha/beta-Hydrolases"/>
    <property type="match status" value="1"/>
</dbReference>
<dbReference type="GO" id="GO:0004622">
    <property type="term" value="F:phosphatidylcholine lysophospholipase activity"/>
    <property type="evidence" value="ECO:0007669"/>
    <property type="project" value="TreeGrafter"/>
</dbReference>
<protein>
    <recommendedName>
        <fullName evidence="4">DUF676 domain-containing protein</fullName>
    </recommendedName>
</protein>